<keyword evidence="2" id="KW-0472">Membrane</keyword>
<reference evidence="3 4" key="1">
    <citation type="journal article" date="2018" name="BMC Genomics">
        <title>Genomic comparison of Trypanosoma conorhini and Trypanosoma rangeli to Trypanosoma cruzi strains of high and low virulence.</title>
        <authorList>
            <person name="Bradwell K.R."/>
            <person name="Koparde V.N."/>
            <person name="Matveyev A.V."/>
            <person name="Serrano M.G."/>
            <person name="Alves J.M."/>
            <person name="Parikh H."/>
            <person name="Huang B."/>
            <person name="Lee V."/>
            <person name="Espinosa-Alvarez O."/>
            <person name="Ortiz P.A."/>
            <person name="Costa-Martins A.G."/>
            <person name="Teixeira M.M."/>
            <person name="Buck G.A."/>
        </authorList>
    </citation>
    <scope>NUCLEOTIDE SEQUENCE [LARGE SCALE GENOMIC DNA]</scope>
    <source>
        <strain evidence="3 4">025E</strain>
    </source>
</reference>
<keyword evidence="2" id="KW-0812">Transmembrane</keyword>
<evidence type="ECO:0000313" key="3">
    <source>
        <dbReference type="EMBL" id="RNF17246.1"/>
    </source>
</evidence>
<dbReference type="OrthoDB" id="10572834at2759"/>
<dbReference type="GeneID" id="40318498"/>
<evidence type="ECO:0000313" key="4">
    <source>
        <dbReference type="Proteomes" id="UP000284403"/>
    </source>
</evidence>
<sequence length="160" mass="17289">MERVTGVLNDAAEKTKHAAEAAVEGTKESGARMNSKMKEIMDVEKEKAALREGTEKLKGYTGGVLNWLKQLVGMKVEKVEKVEVVKKAAVPPGKPAVAKQESVAPKQEVRAVAPQRWYIVAGIAVLVAVGVSGCVLCMKARKKREKQDGNEEPQKPKPSA</sequence>
<gene>
    <name evidence="3" type="ORF">Tco025E_04887</name>
</gene>
<dbReference type="AlphaFoldDB" id="A0A422PHS3"/>
<organism evidence="3 4">
    <name type="scientific">Trypanosoma conorhini</name>
    <dbReference type="NCBI Taxonomy" id="83891"/>
    <lineage>
        <taxon>Eukaryota</taxon>
        <taxon>Discoba</taxon>
        <taxon>Euglenozoa</taxon>
        <taxon>Kinetoplastea</taxon>
        <taxon>Metakinetoplastina</taxon>
        <taxon>Trypanosomatida</taxon>
        <taxon>Trypanosomatidae</taxon>
        <taxon>Trypanosoma</taxon>
    </lineage>
</organism>
<dbReference type="RefSeq" id="XP_029228082.1">
    <property type="nucleotide sequence ID" value="XM_029371792.1"/>
</dbReference>
<proteinExistence type="predicted"/>
<name>A0A422PHS3_9TRYP</name>
<keyword evidence="2" id="KW-1133">Transmembrane helix</keyword>
<accession>A0A422PHS3</accession>
<protein>
    <submittedName>
        <fullName evidence="3">Uncharacterized protein</fullName>
    </submittedName>
</protein>
<feature type="compositionally biased region" description="Basic and acidic residues" evidence="1">
    <location>
        <begin position="11"/>
        <end position="36"/>
    </location>
</feature>
<evidence type="ECO:0000256" key="1">
    <source>
        <dbReference type="SAM" id="MobiDB-lite"/>
    </source>
</evidence>
<dbReference type="EMBL" id="MKKU01000268">
    <property type="protein sequence ID" value="RNF17246.1"/>
    <property type="molecule type" value="Genomic_DNA"/>
</dbReference>
<keyword evidence="4" id="KW-1185">Reference proteome</keyword>
<feature type="transmembrane region" description="Helical" evidence="2">
    <location>
        <begin position="117"/>
        <end position="138"/>
    </location>
</feature>
<feature type="region of interest" description="Disordered" evidence="1">
    <location>
        <begin position="1"/>
        <end position="36"/>
    </location>
</feature>
<comment type="caution">
    <text evidence="3">The sequence shown here is derived from an EMBL/GenBank/DDBJ whole genome shotgun (WGS) entry which is preliminary data.</text>
</comment>
<evidence type="ECO:0000256" key="2">
    <source>
        <dbReference type="SAM" id="Phobius"/>
    </source>
</evidence>
<dbReference type="Proteomes" id="UP000284403">
    <property type="component" value="Unassembled WGS sequence"/>
</dbReference>